<evidence type="ECO:0000313" key="5">
    <source>
        <dbReference type="EMBL" id="GGZ04397.1"/>
    </source>
</evidence>
<dbReference type="GO" id="GO:0046872">
    <property type="term" value="F:metal ion binding"/>
    <property type="evidence" value="ECO:0007669"/>
    <property type="project" value="UniProtKB-KW"/>
</dbReference>
<dbReference type="InterPro" id="IPR038257">
    <property type="entry name" value="CRISPR-assoc_Cas3_HD_sf"/>
</dbReference>
<dbReference type="InterPro" id="IPR006483">
    <property type="entry name" value="CRISPR-assoc_Cas3_HD"/>
</dbReference>
<dbReference type="CDD" id="cd09641">
    <property type="entry name" value="Cas3''_I"/>
    <property type="match status" value="1"/>
</dbReference>
<protein>
    <recommendedName>
        <fullName evidence="4">HD Cas3-type domain-containing protein</fullName>
    </recommendedName>
</protein>
<dbReference type="Gene3D" id="1.10.3210.30">
    <property type="match status" value="1"/>
</dbReference>
<evidence type="ECO:0000256" key="2">
    <source>
        <dbReference type="ARBA" id="ARBA00022801"/>
    </source>
</evidence>
<accession>A0A918PG95</accession>
<keyword evidence="1" id="KW-0479">Metal-binding</keyword>
<dbReference type="Pfam" id="PF18019">
    <property type="entry name" value="Cas3_HD"/>
    <property type="match status" value="1"/>
</dbReference>
<evidence type="ECO:0000313" key="6">
    <source>
        <dbReference type="Proteomes" id="UP000622166"/>
    </source>
</evidence>
<keyword evidence="2" id="KW-0378">Hydrolase</keyword>
<evidence type="ECO:0000256" key="3">
    <source>
        <dbReference type="ARBA" id="ARBA00023118"/>
    </source>
</evidence>
<keyword evidence="6" id="KW-1185">Reference proteome</keyword>
<dbReference type="Proteomes" id="UP000622166">
    <property type="component" value="Unassembled WGS sequence"/>
</dbReference>
<feature type="domain" description="HD Cas3-type" evidence="4">
    <location>
        <begin position="22"/>
        <end position="158"/>
    </location>
</feature>
<gene>
    <name evidence="5" type="ORF">GCM10010365_24220</name>
</gene>
<dbReference type="GO" id="GO:0051607">
    <property type="term" value="P:defense response to virus"/>
    <property type="evidence" value="ECO:0007669"/>
    <property type="project" value="UniProtKB-KW"/>
</dbReference>
<dbReference type="AlphaFoldDB" id="A0A918PG95"/>
<reference evidence="5" key="2">
    <citation type="submission" date="2020-09" db="EMBL/GenBank/DDBJ databases">
        <authorList>
            <person name="Sun Q."/>
            <person name="Ohkuma M."/>
        </authorList>
    </citation>
    <scope>NUCLEOTIDE SEQUENCE</scope>
    <source>
        <strain evidence="5">JCM 4815</strain>
    </source>
</reference>
<keyword evidence="3" id="KW-0051">Antiviral defense</keyword>
<reference evidence="5" key="1">
    <citation type="journal article" date="2014" name="Int. J. Syst. Evol. Microbiol.">
        <title>Complete genome sequence of Corynebacterium casei LMG S-19264T (=DSM 44701T), isolated from a smear-ripened cheese.</title>
        <authorList>
            <consortium name="US DOE Joint Genome Institute (JGI-PGF)"/>
            <person name="Walter F."/>
            <person name="Albersmeier A."/>
            <person name="Kalinowski J."/>
            <person name="Ruckert C."/>
        </authorList>
    </citation>
    <scope>NUCLEOTIDE SEQUENCE</scope>
    <source>
        <strain evidence="5">JCM 4815</strain>
    </source>
</reference>
<evidence type="ECO:0000256" key="1">
    <source>
        <dbReference type="ARBA" id="ARBA00022723"/>
    </source>
</evidence>
<organism evidence="5 6">
    <name type="scientific">Streptomyces poonensis</name>
    <dbReference type="NCBI Taxonomy" id="68255"/>
    <lineage>
        <taxon>Bacteria</taxon>
        <taxon>Bacillati</taxon>
        <taxon>Actinomycetota</taxon>
        <taxon>Actinomycetes</taxon>
        <taxon>Kitasatosporales</taxon>
        <taxon>Streptomycetaceae</taxon>
        <taxon>Streptomyces</taxon>
    </lineage>
</organism>
<sequence length="215" mass="23025">MIGGGAGQTLLSRLSGAARSVWAKHDRDSDGWMPLWRHMEDSAAVAGLLWDEWLPASARRVVAGALPNDEANGHALVVWLAAVHDIGKATPAFACQVEQLADVMRAAGLGMRSRQAMGSDRRFAPHGLADQVLLGEWLEGGAAGRRGRRASSQSWWAGITECRRTTVRSRRSSSMSSCCGRQAESADCGGRCKRNCSMRARSGSGCASGWRSGKE</sequence>
<dbReference type="EMBL" id="BMVW01000003">
    <property type="protein sequence ID" value="GGZ04397.1"/>
    <property type="molecule type" value="Genomic_DNA"/>
</dbReference>
<comment type="caution">
    <text evidence="5">The sequence shown here is derived from an EMBL/GenBank/DDBJ whole genome shotgun (WGS) entry which is preliminary data.</text>
</comment>
<name>A0A918PG95_9ACTN</name>
<evidence type="ECO:0000259" key="4">
    <source>
        <dbReference type="Pfam" id="PF18019"/>
    </source>
</evidence>
<dbReference type="GO" id="GO:0016787">
    <property type="term" value="F:hydrolase activity"/>
    <property type="evidence" value="ECO:0007669"/>
    <property type="project" value="UniProtKB-KW"/>
</dbReference>
<proteinExistence type="predicted"/>